<evidence type="ECO:0000313" key="4">
    <source>
        <dbReference type="EMBL" id="CAB4798637.1"/>
    </source>
</evidence>
<dbReference type="Pfam" id="PF00982">
    <property type="entry name" value="Glyco_transf_20"/>
    <property type="match status" value="1"/>
</dbReference>
<dbReference type="PANTHER" id="PTHR10788">
    <property type="entry name" value="TREHALOSE-6-PHOSPHATE SYNTHASE"/>
    <property type="match status" value="1"/>
</dbReference>
<dbReference type="SUPFAM" id="SSF53756">
    <property type="entry name" value="UDP-Glycosyltransferase/glycogen phosphorylase"/>
    <property type="match status" value="1"/>
</dbReference>
<dbReference type="EMBL" id="CAESAD010000009">
    <property type="protein sequence ID" value="CAB4343104.1"/>
    <property type="molecule type" value="Genomic_DNA"/>
</dbReference>
<gene>
    <name evidence="3" type="ORF">UFOPK2648_01128</name>
    <name evidence="4" type="ORF">UFOPK3037_00479</name>
    <name evidence="5" type="ORF">UFOPK3278_00465</name>
    <name evidence="2" type="ORF">UFOPK3406_01224</name>
    <name evidence="1" type="ORF">UFOPK3925_01204</name>
    <name evidence="6" type="ORF">UFOPK4097_01555</name>
</gene>
<protein>
    <submittedName>
        <fullName evidence="3">Unannotated protein</fullName>
    </submittedName>
</protein>
<proteinExistence type="predicted"/>
<dbReference type="PANTHER" id="PTHR10788:SF106">
    <property type="entry name" value="BCDNA.GH08860"/>
    <property type="match status" value="1"/>
</dbReference>
<evidence type="ECO:0000313" key="3">
    <source>
        <dbReference type="EMBL" id="CAB4715421.1"/>
    </source>
</evidence>
<evidence type="ECO:0000313" key="1">
    <source>
        <dbReference type="EMBL" id="CAB4343104.1"/>
    </source>
</evidence>
<dbReference type="AlphaFoldDB" id="A0A6J6QUE0"/>
<dbReference type="EMBL" id="CAFBIX010000011">
    <property type="protein sequence ID" value="CAB4846876.1"/>
    <property type="molecule type" value="Genomic_DNA"/>
</dbReference>
<dbReference type="EMBL" id="CAEZYC010000076">
    <property type="protein sequence ID" value="CAB4715421.1"/>
    <property type="molecule type" value="Genomic_DNA"/>
</dbReference>
<dbReference type="Gene3D" id="3.40.50.2000">
    <property type="entry name" value="Glycogen Phosphorylase B"/>
    <property type="match status" value="2"/>
</dbReference>
<dbReference type="EMBL" id="CAFBPK010000040">
    <property type="protein sequence ID" value="CAB5030069.1"/>
    <property type="molecule type" value="Genomic_DNA"/>
</dbReference>
<accession>A0A6J6QUE0</accession>
<reference evidence="3" key="1">
    <citation type="submission" date="2020-05" db="EMBL/GenBank/DDBJ databases">
        <authorList>
            <person name="Chiriac C."/>
            <person name="Salcher M."/>
            <person name="Ghai R."/>
            <person name="Kavagutti S V."/>
        </authorList>
    </citation>
    <scope>NUCLEOTIDE SEQUENCE</scope>
</reference>
<evidence type="ECO:0000313" key="6">
    <source>
        <dbReference type="EMBL" id="CAB5030069.1"/>
    </source>
</evidence>
<dbReference type="GO" id="GO:0003825">
    <property type="term" value="F:alpha,alpha-trehalose-phosphate synthase (UDP-forming) activity"/>
    <property type="evidence" value="ECO:0007669"/>
    <property type="project" value="TreeGrafter"/>
</dbReference>
<evidence type="ECO:0000313" key="2">
    <source>
        <dbReference type="EMBL" id="CAB4343303.1"/>
    </source>
</evidence>
<dbReference type="GO" id="GO:0005992">
    <property type="term" value="P:trehalose biosynthetic process"/>
    <property type="evidence" value="ECO:0007669"/>
    <property type="project" value="InterPro"/>
</dbReference>
<organism evidence="3">
    <name type="scientific">freshwater metagenome</name>
    <dbReference type="NCBI Taxonomy" id="449393"/>
    <lineage>
        <taxon>unclassified sequences</taxon>
        <taxon>metagenomes</taxon>
        <taxon>ecological metagenomes</taxon>
    </lineage>
</organism>
<name>A0A6J6QUE0_9ZZZZ</name>
<dbReference type="EMBL" id="CAESAI010000039">
    <property type="protein sequence ID" value="CAB4343303.1"/>
    <property type="molecule type" value="Genomic_DNA"/>
</dbReference>
<evidence type="ECO:0000313" key="5">
    <source>
        <dbReference type="EMBL" id="CAB4846876.1"/>
    </source>
</evidence>
<dbReference type="InterPro" id="IPR001830">
    <property type="entry name" value="Glyco_trans_20"/>
</dbReference>
<sequence>MIESELRISVLSRRAPIGPNPASEPAIEHVGGLTRVLPELAEFAHIDWTTFTTQSQLGLPKHYSYSKISSQAFQNNINIFLTEVDSRDLNQSDWFCTHFIWPLLHDLSIPEFDAIELDLNFESIKSICQAIANKCVDVTNDGYLVNDFQLSQVPIALKDLEPQKPVSFFLHTPWPKTKPSSNFALKILKFLATGMTAADFIEFQTQKDLQAFESFVREHLPTAEIDAKLRVNPVSVNVQNLQGQSRNFSRPLDLAESDISYVHIARSDPIKNTLVAIKSFTALAHNFKHSQPRKFLDLFIVPSRQQWPEYQDLLADIIKGVASGNSQLSSLGYTPIRLHIGNDYSQASLALTRYDYLIVCSVADGLNLVVKEGAILNNRNGVIVSTSEVGAMAELGNFCVVAVDAMESGVTKALVAAAKLDNETRKNMSMGLKNQIQEFDASYWAQSVTTNFKILEKV</sequence>
<dbReference type="EMBL" id="CAFAAO010000004">
    <property type="protein sequence ID" value="CAB4798637.1"/>
    <property type="molecule type" value="Genomic_DNA"/>
</dbReference>